<dbReference type="OrthoDB" id="10578010at2759"/>
<organism evidence="1 2">
    <name type="scientific">Candida metapsilosis</name>
    <dbReference type="NCBI Taxonomy" id="273372"/>
    <lineage>
        <taxon>Eukaryota</taxon>
        <taxon>Fungi</taxon>
        <taxon>Dikarya</taxon>
        <taxon>Ascomycota</taxon>
        <taxon>Saccharomycotina</taxon>
        <taxon>Pichiomycetes</taxon>
        <taxon>Debaryomycetaceae</taxon>
        <taxon>Candida/Lodderomyces clade</taxon>
        <taxon>Candida</taxon>
    </lineage>
</organism>
<dbReference type="RefSeq" id="XP_067547263.1">
    <property type="nucleotide sequence ID" value="XM_067693552.1"/>
</dbReference>
<proteinExistence type="predicted"/>
<evidence type="ECO:0000313" key="2">
    <source>
        <dbReference type="Proteomes" id="UP000669133"/>
    </source>
</evidence>
<sequence>MEAKQTLFKHLRLKEMMTAIVTSYKSNLAGTRTTTQAITHSPTLNEIFRDCRQRDPQLVYHFIEAVYLGDDYRNEDEVASFKDIVLGIALFYGPAQPFKGQLSNKLIEKLRTVISDINSFCATNYNDTEVPFENLVKNVVSFHQASYISLSCFIPYSRPHSSSAQIINDLQISGLGRFPVHSFYHARFCQAFDLPKTHVGPLEYNLRTVLDHWFTILTQYLQVESDDEVAVHSSEGGFKKHSFPDYLFTYPDGRRVPVEVKRAPLDAFYHEGTISHLEIMIQLVTYMKMIRSDLSFLITPHILTRVVFKSDDCDTSIGSKTPKLNVLTFNHFDDSEFGMLPAWVSMINDSHPQILSKAETDALGDVLDELKVARERLAESDDSSE</sequence>
<dbReference type="GeneID" id="93653105"/>
<keyword evidence="2" id="KW-1185">Reference proteome</keyword>
<gene>
    <name evidence="1" type="ORF">I9W82_004476</name>
</gene>
<dbReference type="AlphaFoldDB" id="A0A8H8DAF0"/>
<accession>A0A8H8DAF0</accession>
<evidence type="ECO:0000313" key="1">
    <source>
        <dbReference type="EMBL" id="KAG5418147.1"/>
    </source>
</evidence>
<comment type="caution">
    <text evidence="1">The sequence shown here is derived from an EMBL/GenBank/DDBJ whole genome shotgun (WGS) entry which is preliminary data.</text>
</comment>
<name>A0A8H8DAF0_9ASCO</name>
<dbReference type="EMBL" id="JAEOAQ010000006">
    <property type="protein sequence ID" value="KAG5418147.1"/>
    <property type="molecule type" value="Genomic_DNA"/>
</dbReference>
<reference evidence="1 2" key="1">
    <citation type="submission" date="2020-12" db="EMBL/GenBank/DDBJ databases">
        <title>Effect of drift, selection, and recombination on the evolution of hybrid genomes in Candida yeast pathogens.</title>
        <authorList>
            <person name="Mixao V."/>
            <person name="Ksiezopolska E."/>
            <person name="Saus E."/>
            <person name="Boekhout T."/>
            <person name="Gacser A."/>
            <person name="Gabaldon T."/>
        </authorList>
    </citation>
    <scope>NUCLEOTIDE SEQUENCE [LARGE SCALE GENOMIC DNA]</scope>
    <source>
        <strain evidence="1 2">BP57</strain>
    </source>
</reference>
<protein>
    <submittedName>
        <fullName evidence="1">Uncharacterized protein</fullName>
    </submittedName>
</protein>
<dbReference type="Proteomes" id="UP000669133">
    <property type="component" value="Unassembled WGS sequence"/>
</dbReference>